<organism evidence="1">
    <name type="scientific">viral metagenome</name>
    <dbReference type="NCBI Taxonomy" id="1070528"/>
    <lineage>
        <taxon>unclassified sequences</taxon>
        <taxon>metagenomes</taxon>
        <taxon>organismal metagenomes</taxon>
    </lineage>
</organism>
<reference evidence="1" key="1">
    <citation type="journal article" date="2020" name="Nature">
        <title>Giant virus diversity and host interactions through global metagenomics.</title>
        <authorList>
            <person name="Schulz F."/>
            <person name="Roux S."/>
            <person name="Paez-Espino D."/>
            <person name="Jungbluth S."/>
            <person name="Walsh D.A."/>
            <person name="Denef V.J."/>
            <person name="McMahon K.D."/>
            <person name="Konstantinidis K.T."/>
            <person name="Eloe-Fadrosh E.A."/>
            <person name="Kyrpides N.C."/>
            <person name="Woyke T."/>
        </authorList>
    </citation>
    <scope>NUCLEOTIDE SEQUENCE</scope>
    <source>
        <strain evidence="1">GVMAG-M-3300021185-45</strain>
    </source>
</reference>
<proteinExistence type="predicted"/>
<evidence type="ECO:0000313" key="1">
    <source>
        <dbReference type="EMBL" id="QHT04210.1"/>
    </source>
</evidence>
<dbReference type="AlphaFoldDB" id="A0A6C0CK00"/>
<accession>A0A6C0CK00</accession>
<sequence length="124" mass="14752">MIVNIENFDFEKINEETADLMNYLNDYLENGWKIKKNNNCYIISNNKSKIYTLDSINVKGHIIYNNKQKYIIAFIYNGLNNGWSIKKNNSEYIFSKNHEGKKEILSDSYINTFLKENFNFNLIK</sequence>
<dbReference type="EMBL" id="MN739424">
    <property type="protein sequence ID" value="QHT04210.1"/>
    <property type="molecule type" value="Genomic_DNA"/>
</dbReference>
<name>A0A6C0CK00_9ZZZZ</name>
<protein>
    <submittedName>
        <fullName evidence="1">Uncharacterized protein</fullName>
    </submittedName>
</protein>